<organism evidence="3 4">
    <name type="scientific">Tolypocladium paradoxum</name>
    <dbReference type="NCBI Taxonomy" id="94208"/>
    <lineage>
        <taxon>Eukaryota</taxon>
        <taxon>Fungi</taxon>
        <taxon>Dikarya</taxon>
        <taxon>Ascomycota</taxon>
        <taxon>Pezizomycotina</taxon>
        <taxon>Sordariomycetes</taxon>
        <taxon>Hypocreomycetidae</taxon>
        <taxon>Hypocreales</taxon>
        <taxon>Ophiocordycipitaceae</taxon>
        <taxon>Tolypocladium</taxon>
    </lineage>
</organism>
<reference evidence="3 4" key="1">
    <citation type="submission" date="2018-01" db="EMBL/GenBank/DDBJ databases">
        <title>Harnessing the power of phylogenomics to disentangle the directionality and signatures of interkingdom host jumping in the parasitic fungal genus Tolypocladium.</title>
        <authorList>
            <person name="Quandt C.A."/>
            <person name="Patterson W."/>
            <person name="Spatafora J.W."/>
        </authorList>
    </citation>
    <scope>NUCLEOTIDE SEQUENCE [LARGE SCALE GENOMIC DNA]</scope>
    <source>
        <strain evidence="3 4">NRBC 100945</strain>
    </source>
</reference>
<evidence type="ECO:0000313" key="4">
    <source>
        <dbReference type="Proteomes" id="UP000237481"/>
    </source>
</evidence>
<feature type="signal peptide" evidence="2">
    <location>
        <begin position="1"/>
        <end position="17"/>
    </location>
</feature>
<keyword evidence="4" id="KW-1185">Reference proteome</keyword>
<feature type="compositionally biased region" description="Polar residues" evidence="1">
    <location>
        <begin position="31"/>
        <end position="42"/>
    </location>
</feature>
<feature type="chain" id="PRO_5015783013" evidence="2">
    <location>
        <begin position="18"/>
        <end position="98"/>
    </location>
</feature>
<evidence type="ECO:0000256" key="1">
    <source>
        <dbReference type="SAM" id="MobiDB-lite"/>
    </source>
</evidence>
<name>A0A2S4L145_9HYPO</name>
<comment type="caution">
    <text evidence="3">The sequence shown here is derived from an EMBL/GenBank/DDBJ whole genome shotgun (WGS) entry which is preliminary data.</text>
</comment>
<feature type="region of interest" description="Disordered" evidence="1">
    <location>
        <begin position="21"/>
        <end position="44"/>
    </location>
</feature>
<dbReference type="AlphaFoldDB" id="A0A2S4L145"/>
<protein>
    <submittedName>
        <fullName evidence="3">Uncharacterized protein</fullName>
    </submittedName>
</protein>
<gene>
    <name evidence="3" type="ORF">TPAR_03643</name>
</gene>
<proteinExistence type="predicted"/>
<accession>A0A2S4L145</accession>
<dbReference type="Proteomes" id="UP000237481">
    <property type="component" value="Unassembled WGS sequence"/>
</dbReference>
<dbReference type="EMBL" id="PKSG01000355">
    <property type="protein sequence ID" value="POR36168.1"/>
    <property type="molecule type" value="Genomic_DNA"/>
</dbReference>
<evidence type="ECO:0000256" key="2">
    <source>
        <dbReference type="SAM" id="SignalP"/>
    </source>
</evidence>
<sequence>MKISTALGTIFIGLVTAREQPVYDPSPRPQNSPTSGSGSAQMQPVEFGNYLNDNRAVIEEWISSYLFANGWDIRRLRSELQFVKGPYGSYEWLEKSRV</sequence>
<keyword evidence="2" id="KW-0732">Signal</keyword>
<evidence type="ECO:0000313" key="3">
    <source>
        <dbReference type="EMBL" id="POR36168.1"/>
    </source>
</evidence>